<comment type="caution">
    <text evidence="1">The sequence shown here is derived from an EMBL/GenBank/DDBJ whole genome shotgun (WGS) entry which is preliminary data.</text>
</comment>
<dbReference type="AlphaFoldDB" id="A0A438DSK2"/>
<gene>
    <name evidence="1" type="ORF">CK203_085269</name>
</gene>
<name>A0A438DSK2_VITVI</name>
<evidence type="ECO:0000313" key="1">
    <source>
        <dbReference type="EMBL" id="RVW38486.1"/>
    </source>
</evidence>
<proteinExistence type="predicted"/>
<evidence type="ECO:0000313" key="2">
    <source>
        <dbReference type="Proteomes" id="UP000288805"/>
    </source>
</evidence>
<dbReference type="EMBL" id="QGNW01001505">
    <property type="protein sequence ID" value="RVW38486.1"/>
    <property type="molecule type" value="Genomic_DNA"/>
</dbReference>
<accession>A0A438DSK2</accession>
<sequence length="81" mass="9282">MKPPLNDTVLFSLTSPYRPFSSLPLLRAPPELGFWVRWTHEDAIVSGSSRLDKIGSQFWCRMMILLGCCLLVQVPFSPPWF</sequence>
<dbReference type="Proteomes" id="UP000288805">
    <property type="component" value="Unassembled WGS sequence"/>
</dbReference>
<organism evidence="1 2">
    <name type="scientific">Vitis vinifera</name>
    <name type="common">Grape</name>
    <dbReference type="NCBI Taxonomy" id="29760"/>
    <lineage>
        <taxon>Eukaryota</taxon>
        <taxon>Viridiplantae</taxon>
        <taxon>Streptophyta</taxon>
        <taxon>Embryophyta</taxon>
        <taxon>Tracheophyta</taxon>
        <taxon>Spermatophyta</taxon>
        <taxon>Magnoliopsida</taxon>
        <taxon>eudicotyledons</taxon>
        <taxon>Gunneridae</taxon>
        <taxon>Pentapetalae</taxon>
        <taxon>rosids</taxon>
        <taxon>Vitales</taxon>
        <taxon>Vitaceae</taxon>
        <taxon>Viteae</taxon>
        <taxon>Vitis</taxon>
    </lineage>
</organism>
<protein>
    <submittedName>
        <fullName evidence="1">Uncharacterized protein</fullName>
    </submittedName>
</protein>
<reference evidence="1 2" key="1">
    <citation type="journal article" date="2018" name="PLoS Genet.">
        <title>Population sequencing reveals clonal diversity and ancestral inbreeding in the grapevine cultivar Chardonnay.</title>
        <authorList>
            <person name="Roach M.J."/>
            <person name="Johnson D.L."/>
            <person name="Bohlmann J."/>
            <person name="van Vuuren H.J."/>
            <person name="Jones S.J."/>
            <person name="Pretorius I.S."/>
            <person name="Schmidt S.A."/>
            <person name="Borneman A.R."/>
        </authorList>
    </citation>
    <scope>NUCLEOTIDE SEQUENCE [LARGE SCALE GENOMIC DNA]</scope>
    <source>
        <strain evidence="2">cv. Chardonnay</strain>
        <tissue evidence="1">Leaf</tissue>
    </source>
</reference>